<sequence>MTRKGTGFAVELFNGHNDFTLWQQRVKSILTREGLVKALKKKSEKPEGVKDDKWVTALSKKSSMKRIRQNFGQSWRVGTSPNH</sequence>
<keyword evidence="2" id="KW-1185">Reference proteome</keyword>
<dbReference type="Proteomes" id="UP000823749">
    <property type="component" value="Chromosome 5"/>
</dbReference>
<organism evidence="1 2">
    <name type="scientific">Rhododendron griersonianum</name>
    <dbReference type="NCBI Taxonomy" id="479676"/>
    <lineage>
        <taxon>Eukaryota</taxon>
        <taxon>Viridiplantae</taxon>
        <taxon>Streptophyta</taxon>
        <taxon>Embryophyta</taxon>
        <taxon>Tracheophyta</taxon>
        <taxon>Spermatophyta</taxon>
        <taxon>Magnoliopsida</taxon>
        <taxon>eudicotyledons</taxon>
        <taxon>Gunneridae</taxon>
        <taxon>Pentapetalae</taxon>
        <taxon>asterids</taxon>
        <taxon>Ericales</taxon>
        <taxon>Ericaceae</taxon>
        <taxon>Ericoideae</taxon>
        <taxon>Rhodoreae</taxon>
        <taxon>Rhododendron</taxon>
    </lineage>
</organism>
<comment type="caution">
    <text evidence="1">The sequence shown here is derived from an EMBL/GenBank/DDBJ whole genome shotgun (WGS) entry which is preliminary data.</text>
</comment>
<accession>A0AAV6KBY7</accession>
<evidence type="ECO:0000313" key="2">
    <source>
        <dbReference type="Proteomes" id="UP000823749"/>
    </source>
</evidence>
<protein>
    <submittedName>
        <fullName evidence="1">Uncharacterized protein</fullName>
    </submittedName>
</protein>
<dbReference type="EMBL" id="JACTNZ010000005">
    <property type="protein sequence ID" value="KAG5550011.1"/>
    <property type="molecule type" value="Genomic_DNA"/>
</dbReference>
<proteinExistence type="predicted"/>
<gene>
    <name evidence="1" type="ORF">RHGRI_015095</name>
</gene>
<dbReference type="AlphaFoldDB" id="A0AAV6KBY7"/>
<reference evidence="1" key="1">
    <citation type="submission" date="2020-08" db="EMBL/GenBank/DDBJ databases">
        <title>Plant Genome Project.</title>
        <authorList>
            <person name="Zhang R.-G."/>
        </authorList>
    </citation>
    <scope>NUCLEOTIDE SEQUENCE</scope>
    <source>
        <strain evidence="1">WSP0</strain>
        <tissue evidence="1">Leaf</tissue>
    </source>
</reference>
<name>A0AAV6KBY7_9ERIC</name>
<evidence type="ECO:0000313" key="1">
    <source>
        <dbReference type="EMBL" id="KAG5550011.1"/>
    </source>
</evidence>